<dbReference type="InterPro" id="IPR013088">
    <property type="entry name" value="Znf_NHR/GATA"/>
</dbReference>
<evidence type="ECO:0000256" key="6">
    <source>
        <dbReference type="ARBA" id="ARBA00023015"/>
    </source>
</evidence>
<dbReference type="PANTHER" id="PTHR10071:SF335">
    <property type="entry name" value="IRON-SENSING TRANSCRIPTIONAL REPRESSOR-RELATED"/>
    <property type="match status" value="1"/>
</dbReference>
<sequence>MSNSILPTEGVLSHPTTNQASLTPPSRKSESPPAAIKAEEKLPLHKRTTSFNDDKTGQQCSNCGTTKTPLWRRAPDGTLICNACGLYLRSNNHHRPVNLKRPPNTVSYNKEEEGSCKGDGSCNGTGGSAACKGCPAFNNRVVLKAEEIKKGTDKCDNSESKTTAASKSDEESTTTAVGNSTGNSGGNVDDSLAIACFNCASTITPLWRRDDAGNTICNACGLYYRLHGSHRPIKMKRNTIKRRKRNIIKLDEKSDPKGGPSPEAIERLQLSPNFSTPGLQNGRLVSPWSGQSTGTLPEMNPSRGASVPPRLQASSYYPPYSGHGRIPNGPGPLPGPPPPIPTYPSPMFQLPPSAPVFYNLPPSYPGMGMTGTMQPGMQQMQPGTQPRLQAGLQHGMPGMQPVMPPVAIQPPQQQITPPMAAMSTYGRSPPMGGILSQTLPIKLPSIRTSPPAAKVAEVTVAPIKRGGDNAPIPVDFTNFGKPEQKKHLMSIGGLLNEK</sequence>
<feature type="domain" description="GATA-type" evidence="11">
    <location>
        <begin position="54"/>
        <end position="110"/>
    </location>
</feature>
<keyword evidence="5" id="KW-0862">Zinc</keyword>
<feature type="compositionally biased region" description="Low complexity" evidence="10">
    <location>
        <begin position="173"/>
        <end position="184"/>
    </location>
</feature>
<dbReference type="PROSITE" id="PS50114">
    <property type="entry name" value="GATA_ZN_FINGER_2"/>
    <property type="match status" value="2"/>
</dbReference>
<dbReference type="GO" id="GO:0005634">
    <property type="term" value="C:nucleus"/>
    <property type="evidence" value="ECO:0007669"/>
    <property type="project" value="UniProtKB-SubCell"/>
</dbReference>
<evidence type="ECO:0000256" key="3">
    <source>
        <dbReference type="ARBA" id="ARBA00022737"/>
    </source>
</evidence>
<dbReference type="Gene3D" id="3.30.50.10">
    <property type="entry name" value="Erythroid Transcription Factor GATA-1, subunit A"/>
    <property type="match status" value="2"/>
</dbReference>
<dbReference type="Proteomes" id="UP000182259">
    <property type="component" value="Chromosome I"/>
</dbReference>
<keyword evidence="7" id="KW-0804">Transcription</keyword>
<dbReference type="PROSITE" id="PS00344">
    <property type="entry name" value="GATA_ZN_FINGER_1"/>
    <property type="match status" value="2"/>
</dbReference>
<dbReference type="GO" id="GO:0000978">
    <property type="term" value="F:RNA polymerase II cis-regulatory region sequence-specific DNA binding"/>
    <property type="evidence" value="ECO:0007669"/>
    <property type="project" value="TreeGrafter"/>
</dbReference>
<dbReference type="FunFam" id="3.30.50.10:FF:000039">
    <property type="entry name" value="Siderophore transcription factor SreA"/>
    <property type="match status" value="1"/>
</dbReference>
<keyword evidence="3" id="KW-0677">Repeat</keyword>
<reference evidence="12 13" key="1">
    <citation type="submission" date="2016-10" db="EMBL/GenBank/DDBJ databases">
        <authorList>
            <person name="de Groot N.N."/>
        </authorList>
    </citation>
    <scope>NUCLEOTIDE SEQUENCE [LARGE SCALE GENOMIC DNA]</scope>
    <source>
        <strain evidence="12 13">PYCC 4715</strain>
    </source>
</reference>
<feature type="domain" description="GATA-type" evidence="11">
    <location>
        <begin position="190"/>
        <end position="243"/>
    </location>
</feature>
<dbReference type="GO" id="GO:0045944">
    <property type="term" value="P:positive regulation of transcription by RNA polymerase II"/>
    <property type="evidence" value="ECO:0007669"/>
    <property type="project" value="TreeGrafter"/>
</dbReference>
<evidence type="ECO:0000259" key="11">
    <source>
        <dbReference type="PROSITE" id="PS50114"/>
    </source>
</evidence>
<dbReference type="SUPFAM" id="SSF57716">
    <property type="entry name" value="Glucocorticoid receptor-like (DNA-binding domain)"/>
    <property type="match status" value="2"/>
</dbReference>
<dbReference type="FunFam" id="3.30.50.10:FF:000007">
    <property type="entry name" value="Nitrogen regulatory AreA, N-terminal"/>
    <property type="match status" value="1"/>
</dbReference>
<evidence type="ECO:0000256" key="9">
    <source>
        <dbReference type="PROSITE-ProRule" id="PRU00094"/>
    </source>
</evidence>
<dbReference type="AlphaFoldDB" id="A0A1L0BB99"/>
<evidence type="ECO:0000313" key="12">
    <source>
        <dbReference type="EMBL" id="SGZ48908.1"/>
    </source>
</evidence>
<keyword evidence="4 9" id="KW-0863">Zinc-finger</keyword>
<feature type="compositionally biased region" description="Polar residues" evidence="10">
    <location>
        <begin position="14"/>
        <end position="26"/>
    </location>
</feature>
<dbReference type="GO" id="GO:0008270">
    <property type="term" value="F:zinc ion binding"/>
    <property type="evidence" value="ECO:0007669"/>
    <property type="project" value="UniProtKB-KW"/>
</dbReference>
<dbReference type="SMART" id="SM00401">
    <property type="entry name" value="ZnF_GATA"/>
    <property type="match status" value="2"/>
</dbReference>
<dbReference type="PRINTS" id="PR00619">
    <property type="entry name" value="GATAZNFINGER"/>
</dbReference>
<feature type="region of interest" description="Disordered" evidence="10">
    <location>
        <begin position="1"/>
        <end position="61"/>
    </location>
</feature>
<dbReference type="InterPro" id="IPR039355">
    <property type="entry name" value="Transcription_factor_GATA"/>
</dbReference>
<evidence type="ECO:0000256" key="10">
    <source>
        <dbReference type="SAM" id="MobiDB-lite"/>
    </source>
</evidence>
<evidence type="ECO:0000256" key="8">
    <source>
        <dbReference type="ARBA" id="ARBA00023242"/>
    </source>
</evidence>
<gene>
    <name evidence="12" type="ORF">SAMEA4029009_CIC11G00000005008</name>
</gene>
<comment type="subcellular location">
    <subcellularLocation>
        <location evidence="1">Nucleus</location>
    </subcellularLocation>
</comment>
<dbReference type="GO" id="GO:0000981">
    <property type="term" value="F:DNA-binding transcription factor activity, RNA polymerase II-specific"/>
    <property type="evidence" value="ECO:0007669"/>
    <property type="project" value="TreeGrafter"/>
</dbReference>
<keyword evidence="2" id="KW-0479">Metal-binding</keyword>
<name>A0A1L0BB99_9ASCO</name>
<keyword evidence="8" id="KW-0539">Nucleus</keyword>
<evidence type="ECO:0000313" key="13">
    <source>
        <dbReference type="Proteomes" id="UP000182259"/>
    </source>
</evidence>
<dbReference type="Pfam" id="PF00320">
    <property type="entry name" value="GATA"/>
    <property type="match status" value="2"/>
</dbReference>
<evidence type="ECO:0000256" key="5">
    <source>
        <dbReference type="ARBA" id="ARBA00022833"/>
    </source>
</evidence>
<evidence type="ECO:0000256" key="7">
    <source>
        <dbReference type="ARBA" id="ARBA00023163"/>
    </source>
</evidence>
<organism evidence="12 13">
    <name type="scientific">Sungouiella intermedia</name>
    <dbReference type="NCBI Taxonomy" id="45354"/>
    <lineage>
        <taxon>Eukaryota</taxon>
        <taxon>Fungi</taxon>
        <taxon>Dikarya</taxon>
        <taxon>Ascomycota</taxon>
        <taxon>Saccharomycotina</taxon>
        <taxon>Pichiomycetes</taxon>
        <taxon>Metschnikowiaceae</taxon>
        <taxon>Sungouiella</taxon>
    </lineage>
</organism>
<accession>A0A1L0BB99</accession>
<dbReference type="GO" id="GO:0000122">
    <property type="term" value="P:negative regulation of transcription by RNA polymerase II"/>
    <property type="evidence" value="ECO:0007669"/>
    <property type="project" value="TreeGrafter"/>
</dbReference>
<dbReference type="EMBL" id="LT635764">
    <property type="protein sequence ID" value="SGZ48908.1"/>
    <property type="molecule type" value="Genomic_DNA"/>
</dbReference>
<feature type="region of interest" description="Disordered" evidence="10">
    <location>
        <begin position="288"/>
        <end position="307"/>
    </location>
</feature>
<proteinExistence type="predicted"/>
<evidence type="ECO:0000256" key="2">
    <source>
        <dbReference type="ARBA" id="ARBA00022723"/>
    </source>
</evidence>
<dbReference type="GO" id="GO:0006879">
    <property type="term" value="P:intracellular iron ion homeostasis"/>
    <property type="evidence" value="ECO:0007669"/>
    <property type="project" value="UniProtKB-ARBA"/>
</dbReference>
<evidence type="ECO:0000256" key="1">
    <source>
        <dbReference type="ARBA" id="ARBA00004123"/>
    </source>
</evidence>
<dbReference type="CDD" id="cd00202">
    <property type="entry name" value="ZnF_GATA"/>
    <property type="match status" value="2"/>
</dbReference>
<protein>
    <submittedName>
        <fullName evidence="12">CIC11C00000005008</fullName>
    </submittedName>
</protein>
<evidence type="ECO:0000256" key="4">
    <source>
        <dbReference type="ARBA" id="ARBA00022771"/>
    </source>
</evidence>
<keyword evidence="6" id="KW-0805">Transcription regulation</keyword>
<dbReference type="PANTHER" id="PTHR10071">
    <property type="entry name" value="TRANSCRIPTION FACTOR GATA FAMILY MEMBER"/>
    <property type="match status" value="1"/>
</dbReference>
<feature type="region of interest" description="Disordered" evidence="10">
    <location>
        <begin position="153"/>
        <end position="184"/>
    </location>
</feature>
<dbReference type="InterPro" id="IPR000679">
    <property type="entry name" value="Znf_GATA"/>
</dbReference>